<gene>
    <name evidence="7" type="ORF">Bcop_1189</name>
</gene>
<evidence type="ECO:0000256" key="3">
    <source>
        <dbReference type="ARBA" id="ARBA00022448"/>
    </source>
</evidence>
<sequence length="361" mass="39965">MQIGKKFTVPFLMMIGTLLLWSCSSGKKNEIDRTLTVKIDSVRPYTNQLSVSYPGKIRASSDVNLGFRVSGTLLRVNVDVGSVVRKGDVLAEIDPRDYRTQLNATEAEYNRIKGEAERIMALYEKRSVSKNDYEKAKFGLEQITAKLEAHRNALADTKLRAPYDGFIQKKLFDRDETISAGMPVVSMINKGVPEVEINIPSADYYDRDSFDSYVCSIDLFPGTVFPLKLTGVTHKANLNQLYTMRFTFVDGNQDRMPTPGMTATVRINKKTEASALTMVPLSAVFNDGQGKSTVWIYNADQKTISAREVRLLGIRRSGNTIISDGLKVGEQIVIAGVHSLKEGSKVVPLPPKTKTNVGGLL</sequence>
<dbReference type="eggNOG" id="COG0845">
    <property type="taxonomic scope" value="Bacteria"/>
</dbReference>
<feature type="coiled-coil region" evidence="4">
    <location>
        <begin position="102"/>
        <end position="160"/>
    </location>
</feature>
<evidence type="ECO:0000313" key="7">
    <source>
        <dbReference type="EMBL" id="EGJ71393.1"/>
    </source>
</evidence>
<dbReference type="OrthoDB" id="9784685at2"/>
<keyword evidence="8" id="KW-1185">Reference proteome</keyword>
<keyword evidence="3" id="KW-0813">Transport</keyword>
<evidence type="ECO:0000256" key="2">
    <source>
        <dbReference type="ARBA" id="ARBA00009477"/>
    </source>
</evidence>
<evidence type="ECO:0000313" key="8">
    <source>
        <dbReference type="Proteomes" id="UP000018439"/>
    </source>
</evidence>
<dbReference type="STRING" id="679937.Bcop_1189"/>
<dbReference type="InterPro" id="IPR006143">
    <property type="entry name" value="RND_pump_MFP"/>
</dbReference>
<dbReference type="InterPro" id="IPR058625">
    <property type="entry name" value="MdtA-like_BSH"/>
</dbReference>
<dbReference type="Gene3D" id="2.40.420.20">
    <property type="match status" value="1"/>
</dbReference>
<dbReference type="GO" id="GO:1990281">
    <property type="term" value="C:efflux pump complex"/>
    <property type="evidence" value="ECO:0007669"/>
    <property type="project" value="TreeGrafter"/>
</dbReference>
<dbReference type="HOGENOM" id="CLU_018816_1_0_10"/>
<name>F3ZUT3_9BACE</name>
<dbReference type="PANTHER" id="PTHR30469">
    <property type="entry name" value="MULTIDRUG RESISTANCE PROTEIN MDTA"/>
    <property type="match status" value="1"/>
</dbReference>
<dbReference type="EMBL" id="CM001167">
    <property type="protein sequence ID" value="EGJ71393.1"/>
    <property type="molecule type" value="Genomic_DNA"/>
</dbReference>
<dbReference type="PANTHER" id="PTHR30469:SF15">
    <property type="entry name" value="HLYD FAMILY OF SECRETION PROTEINS"/>
    <property type="match status" value="1"/>
</dbReference>
<protein>
    <submittedName>
        <fullName evidence="7">Efflux transporter, RND family, MFP subunit</fullName>
    </submittedName>
</protein>
<evidence type="ECO:0000256" key="1">
    <source>
        <dbReference type="ARBA" id="ARBA00004196"/>
    </source>
</evidence>
<proteinExistence type="inferred from homology"/>
<dbReference type="AlphaFoldDB" id="F3ZUT3"/>
<dbReference type="Proteomes" id="UP000018439">
    <property type="component" value="Chromosome"/>
</dbReference>
<feature type="domain" description="Multidrug resistance protein MdtA-like barrel-sandwich hybrid" evidence="5">
    <location>
        <begin position="63"/>
        <end position="183"/>
    </location>
</feature>
<evidence type="ECO:0000259" key="6">
    <source>
        <dbReference type="Pfam" id="PF25967"/>
    </source>
</evidence>
<dbReference type="GO" id="GO:0015562">
    <property type="term" value="F:efflux transmembrane transporter activity"/>
    <property type="evidence" value="ECO:0007669"/>
    <property type="project" value="TreeGrafter"/>
</dbReference>
<keyword evidence="4" id="KW-0175">Coiled coil</keyword>
<comment type="subcellular location">
    <subcellularLocation>
        <location evidence="1">Cell envelope</location>
    </subcellularLocation>
</comment>
<comment type="similarity">
    <text evidence="2">Belongs to the membrane fusion protein (MFP) (TC 8.A.1) family.</text>
</comment>
<dbReference type="Pfam" id="PF25967">
    <property type="entry name" value="RND-MFP_C"/>
    <property type="match status" value="1"/>
</dbReference>
<dbReference type="Pfam" id="PF25917">
    <property type="entry name" value="BSH_RND"/>
    <property type="match status" value="1"/>
</dbReference>
<reference evidence="7 8" key="1">
    <citation type="journal article" date="2011" name="Stand. Genomic Sci.">
        <title>Non-contiguous finished genome sequence of Bacteroides coprosuis type strain (PC139).</title>
        <authorList>
            <person name="Land M."/>
            <person name="Held B."/>
            <person name="Gronow S."/>
            <person name="Abt B."/>
            <person name="Lucas S."/>
            <person name="Del Rio T.G."/>
            <person name="Nolan M."/>
            <person name="Tice H."/>
            <person name="Cheng J.F."/>
            <person name="Pitluck S."/>
            <person name="Liolios K."/>
            <person name="Pagani I."/>
            <person name="Ivanova N."/>
            <person name="Mavromatis K."/>
            <person name="Mikhailova N."/>
            <person name="Pati A."/>
            <person name="Tapia R."/>
            <person name="Han C."/>
            <person name="Goodwin L."/>
            <person name="Chen A."/>
            <person name="Palaniappan K."/>
            <person name="Hauser L."/>
            <person name="Brambilla E.M."/>
            <person name="Rohde M."/>
            <person name="Goker M."/>
            <person name="Detter J.C."/>
            <person name="Woyke T."/>
            <person name="Bristow J."/>
            <person name="Eisen J.A."/>
            <person name="Markowitz V."/>
            <person name="Hugenholtz P."/>
            <person name="Kyrpides N.C."/>
            <person name="Klenk H.P."/>
            <person name="Lapidus A."/>
        </authorList>
    </citation>
    <scope>NUCLEOTIDE SEQUENCE</scope>
    <source>
        <strain evidence="7 8">DSM 18011</strain>
    </source>
</reference>
<dbReference type="Gene3D" id="1.10.287.470">
    <property type="entry name" value="Helix hairpin bin"/>
    <property type="match status" value="1"/>
</dbReference>
<organism evidence="7 8">
    <name type="scientific">Bacteroides coprosuis DSM 18011</name>
    <dbReference type="NCBI Taxonomy" id="679937"/>
    <lineage>
        <taxon>Bacteria</taxon>
        <taxon>Pseudomonadati</taxon>
        <taxon>Bacteroidota</taxon>
        <taxon>Bacteroidia</taxon>
        <taxon>Bacteroidales</taxon>
        <taxon>Bacteroidaceae</taxon>
        <taxon>Bacteroides</taxon>
    </lineage>
</organism>
<accession>F3ZUT3</accession>
<dbReference type="Gene3D" id="2.40.50.100">
    <property type="match status" value="1"/>
</dbReference>
<dbReference type="InterPro" id="IPR058627">
    <property type="entry name" value="MdtA-like_C"/>
</dbReference>
<dbReference type="SUPFAM" id="SSF111369">
    <property type="entry name" value="HlyD-like secretion proteins"/>
    <property type="match status" value="1"/>
</dbReference>
<evidence type="ECO:0000256" key="4">
    <source>
        <dbReference type="SAM" id="Coils"/>
    </source>
</evidence>
<evidence type="ECO:0000259" key="5">
    <source>
        <dbReference type="Pfam" id="PF25917"/>
    </source>
</evidence>
<feature type="domain" description="Multidrug resistance protein MdtA-like C-terminal permuted SH3" evidence="6">
    <location>
        <begin position="278"/>
        <end position="337"/>
    </location>
</feature>
<dbReference type="NCBIfam" id="TIGR01730">
    <property type="entry name" value="RND_mfp"/>
    <property type="match status" value="1"/>
</dbReference>